<dbReference type="InterPro" id="IPR002780">
    <property type="entry name" value="Hyd_form_HypD"/>
</dbReference>
<protein>
    <submittedName>
        <fullName evidence="4">Hydrogenase formation protein HypD</fullName>
    </submittedName>
</protein>
<dbReference type="Proteomes" id="UP000323337">
    <property type="component" value="Unassembled WGS sequence"/>
</dbReference>
<proteinExistence type="inferred from homology"/>
<organism evidence="4 5">
    <name type="scientific">Flexistipes sinusarabici</name>
    <dbReference type="NCBI Taxonomy" id="2352"/>
    <lineage>
        <taxon>Bacteria</taxon>
        <taxon>Pseudomonadati</taxon>
        <taxon>Deferribacterota</taxon>
        <taxon>Deferribacteres</taxon>
        <taxon>Deferribacterales</taxon>
        <taxon>Flexistipitaceae</taxon>
        <taxon>Flexistipes</taxon>
    </lineage>
</organism>
<comment type="similarity">
    <text evidence="1">Belongs to the HypD family.</text>
</comment>
<dbReference type="Gene3D" id="3.40.50.11750">
    <property type="entry name" value="HypD, alpha/beta domain 1"/>
    <property type="match status" value="2"/>
</dbReference>
<dbReference type="RefSeq" id="WP_303700340.1">
    <property type="nucleotide sequence ID" value="NZ_VSIV01000060.1"/>
</dbReference>
<dbReference type="InterPro" id="IPR042243">
    <property type="entry name" value="HypD_1"/>
</dbReference>
<dbReference type="InterPro" id="IPR042244">
    <property type="entry name" value="HypD_2_sf"/>
</dbReference>
<accession>A0A5D0MRD0</accession>
<dbReference type="GO" id="GO:0051539">
    <property type="term" value="F:4 iron, 4 sulfur cluster binding"/>
    <property type="evidence" value="ECO:0007669"/>
    <property type="project" value="TreeGrafter"/>
</dbReference>
<evidence type="ECO:0000313" key="5">
    <source>
        <dbReference type="Proteomes" id="UP000323337"/>
    </source>
</evidence>
<evidence type="ECO:0000256" key="1">
    <source>
        <dbReference type="ARBA" id="ARBA00007888"/>
    </source>
</evidence>
<keyword evidence="2" id="KW-0479">Metal-binding</keyword>
<dbReference type="PANTHER" id="PTHR30149">
    <property type="entry name" value="HYDROGENASE PROTEIN ASSEMBLY PROTEIN HYPD"/>
    <property type="match status" value="1"/>
</dbReference>
<evidence type="ECO:0000256" key="3">
    <source>
        <dbReference type="ARBA" id="ARBA00023004"/>
    </source>
</evidence>
<dbReference type="Gene3D" id="6.10.20.100">
    <property type="match status" value="1"/>
</dbReference>
<dbReference type="GO" id="GO:0051604">
    <property type="term" value="P:protein maturation"/>
    <property type="evidence" value="ECO:0007669"/>
    <property type="project" value="TreeGrafter"/>
</dbReference>
<keyword evidence="3" id="KW-0408">Iron</keyword>
<dbReference type="Pfam" id="PF01924">
    <property type="entry name" value="HypD"/>
    <property type="match status" value="1"/>
</dbReference>
<dbReference type="NCBIfam" id="TIGR00075">
    <property type="entry name" value="hypD"/>
    <property type="match status" value="1"/>
</dbReference>
<reference evidence="4 5" key="1">
    <citation type="submission" date="2019-08" db="EMBL/GenBank/DDBJ databases">
        <title>Genomic characterization of a novel candidate phylum (ARYD3) from a high temperature, high salinity tertiary oil reservoir in north central Oklahoma, USA.</title>
        <authorList>
            <person name="Youssef N.H."/>
            <person name="Yadav A."/>
            <person name="Elshahed M.S."/>
        </authorList>
    </citation>
    <scope>NUCLEOTIDE SEQUENCE [LARGE SCALE GENOMIC DNA]</scope>
    <source>
        <strain evidence="4">ARYD1</strain>
    </source>
</reference>
<name>A0A5D0MRD0_FLESI</name>
<dbReference type="GO" id="GO:0005506">
    <property type="term" value="F:iron ion binding"/>
    <property type="evidence" value="ECO:0007669"/>
    <property type="project" value="TreeGrafter"/>
</dbReference>
<evidence type="ECO:0000313" key="4">
    <source>
        <dbReference type="EMBL" id="TYB34371.1"/>
    </source>
</evidence>
<dbReference type="PANTHER" id="PTHR30149:SF0">
    <property type="entry name" value="HYDROGENASE MATURATION FACTOR HYPD"/>
    <property type="match status" value="1"/>
</dbReference>
<dbReference type="PIRSF" id="PIRSF005622">
    <property type="entry name" value="Hydrgn_mat_hypD"/>
    <property type="match status" value="1"/>
</dbReference>
<dbReference type="AlphaFoldDB" id="A0A5D0MRD0"/>
<dbReference type="GO" id="GO:0070025">
    <property type="term" value="F:carbon monoxide binding"/>
    <property type="evidence" value="ECO:0007669"/>
    <property type="project" value="TreeGrafter"/>
</dbReference>
<dbReference type="EMBL" id="VSIV01000060">
    <property type="protein sequence ID" value="TYB34371.1"/>
    <property type="molecule type" value="Genomic_DNA"/>
</dbReference>
<evidence type="ECO:0000256" key="2">
    <source>
        <dbReference type="ARBA" id="ARBA00022723"/>
    </source>
</evidence>
<sequence length="361" mass="39592">MKLITDFRNSELSRRLLEKIEEETTSEFKYSIMEVCGTHTVSIFKYGIRSVLPENVELISGPGCPVCVTSQGEIDAIFQIVKNNDVSLLTFGDLMKVPGSSGENLINLRSEGKDVRVMLSPLDAVKTAAREPDREFVFVGIGFETTAPAIASAVLEAKNMGLSNFSILPYCKTMPEVLGYLLDDPKLDINGFLCPGHVSVVTGKEIFQPLAQKGKAAVITGFEPLDILSSILQIIRQVNSGDFCVYNNYSRVVSDNGNRKAVQIMDTVFEPCSAVWRGLGELEDSGLGLKKEFSFFNSLEKFNVKVPQVSEKKGCRCGDVLKGYIKPNLCPLFSLQCNPENPVGPCMVSSEGACAAYYKFN</sequence>
<gene>
    <name evidence="4" type="primary">hypD</name>
    <name evidence="4" type="ORF">FXF49_02510</name>
</gene>
<comment type="caution">
    <text evidence="4">The sequence shown here is derived from an EMBL/GenBank/DDBJ whole genome shotgun (WGS) entry which is preliminary data.</text>
</comment>